<feature type="transmembrane region" description="Helical" evidence="1">
    <location>
        <begin position="311"/>
        <end position="329"/>
    </location>
</feature>
<dbReference type="InterPro" id="IPR045931">
    <property type="entry name" value="DUF6350"/>
</dbReference>
<feature type="transmembrane region" description="Helical" evidence="1">
    <location>
        <begin position="382"/>
        <end position="405"/>
    </location>
</feature>
<evidence type="ECO:0000313" key="3">
    <source>
        <dbReference type="Proteomes" id="UP000317046"/>
    </source>
</evidence>
<keyword evidence="1" id="KW-1133">Transmembrane helix</keyword>
<feature type="transmembrane region" description="Helical" evidence="1">
    <location>
        <begin position="198"/>
        <end position="228"/>
    </location>
</feature>
<gene>
    <name evidence="2" type="ORF">CCE01nite_01480</name>
</gene>
<dbReference type="Proteomes" id="UP000317046">
    <property type="component" value="Unassembled WGS sequence"/>
</dbReference>
<protein>
    <submittedName>
        <fullName evidence="2">Uncharacterized protein</fullName>
    </submittedName>
</protein>
<proteinExistence type="predicted"/>
<keyword evidence="3" id="KW-1185">Reference proteome</keyword>
<dbReference type="Pfam" id="PF19877">
    <property type="entry name" value="DUF6350"/>
    <property type="match status" value="1"/>
</dbReference>
<keyword evidence="1" id="KW-0472">Membrane</keyword>
<feature type="transmembrane region" description="Helical" evidence="1">
    <location>
        <begin position="341"/>
        <end position="362"/>
    </location>
</feature>
<accession>A0A4Y3KP47</accession>
<reference evidence="2" key="1">
    <citation type="submission" date="2019-06" db="EMBL/GenBank/DDBJ databases">
        <title>Whole genome shotgun sequence of Cellulomonas cellasea NBRC 3753.</title>
        <authorList>
            <person name="Hosoyama A."/>
            <person name="Uohara A."/>
            <person name="Ohji S."/>
            <person name="Ichikawa N."/>
        </authorList>
    </citation>
    <scope>NUCLEOTIDE SEQUENCE [LARGE SCALE GENOMIC DNA]</scope>
    <source>
        <strain evidence="2">NBRC 3753</strain>
    </source>
</reference>
<feature type="transmembrane region" description="Helical" evidence="1">
    <location>
        <begin position="129"/>
        <end position="150"/>
    </location>
</feature>
<feature type="transmembrane region" description="Helical" evidence="1">
    <location>
        <begin position="84"/>
        <end position="117"/>
    </location>
</feature>
<dbReference type="AlphaFoldDB" id="A0A4Y3KP47"/>
<feature type="transmembrane region" description="Helical" evidence="1">
    <location>
        <begin position="156"/>
        <end position="177"/>
    </location>
</feature>
<keyword evidence="1" id="KW-0812">Transmembrane</keyword>
<evidence type="ECO:0000313" key="2">
    <source>
        <dbReference type="EMBL" id="GEA86199.1"/>
    </source>
</evidence>
<feature type="transmembrane region" description="Helical" evidence="1">
    <location>
        <begin position="36"/>
        <end position="64"/>
    </location>
</feature>
<sequence length="430" mass="43135">MSTPSGTERLQRVRRQLLTTDDGASRFGDGEGAARWVAGLLAGLQGAVLSLLVVVLPAVAAYVVTSADPSNAEVPWTRSLELGTGLWLLAHGVPLAVGSDVVTLVPLGLTLLALYTCHASARRSGYPTSLALSAGVGGYVAVAVVLSLLVRASVGHVVLAASGALVVSGLGLATGLARRPEAPPLRGLTRPLWSRVPAPVRAGVPAGVLAVALVLAVASLVTVLWVLAGRATIVDVIEALDLDAVGGGVLALAELAFLPNLVVWASAWLAGPGFHVGTGTTFTTAEVVPGPIPALPVLGALPQPDMAGGPLVAAPVLLVLAGCVAGWWLHRRTVPDRARDMVVAGVTAGLAAGACAAGLVSLASGAVGPGRMAEVGASWAPVGGLVALGVALGALLVALPAEPLVRDAVRNFRRRSGGGTRPEGERRPEG</sequence>
<organism evidence="2 3">
    <name type="scientific">Cellulomonas cellasea</name>
    <dbReference type="NCBI Taxonomy" id="43670"/>
    <lineage>
        <taxon>Bacteria</taxon>
        <taxon>Bacillati</taxon>
        <taxon>Actinomycetota</taxon>
        <taxon>Actinomycetes</taxon>
        <taxon>Micrococcales</taxon>
        <taxon>Cellulomonadaceae</taxon>
        <taxon>Cellulomonas</taxon>
    </lineage>
</organism>
<evidence type="ECO:0000256" key="1">
    <source>
        <dbReference type="SAM" id="Phobius"/>
    </source>
</evidence>
<dbReference type="EMBL" id="BJLR01000001">
    <property type="protein sequence ID" value="GEA86199.1"/>
    <property type="molecule type" value="Genomic_DNA"/>
</dbReference>
<dbReference type="RefSeq" id="WP_141371842.1">
    <property type="nucleotide sequence ID" value="NZ_BJLR01000001.1"/>
</dbReference>
<name>A0A4Y3KP47_9CELL</name>
<comment type="caution">
    <text evidence="2">The sequence shown here is derived from an EMBL/GenBank/DDBJ whole genome shotgun (WGS) entry which is preliminary data.</text>
</comment>